<gene>
    <name evidence="2" type="ORF">FOXB_02581</name>
</gene>
<accession>F9F856</accession>
<sequence>MEKLTKSHLQEVGNEQVSQRILQWTDGIESCDQSDPNTSIHSPSKSSTDGYETSNDSFYTASEGGSKESAATIGRSVIPEPATSDVRIDIPQQETFEDANETVNPHPYLTINMDFAREAIYIYEMMKEGVIDDEWNSKSCLLTRTLIHDRPASSSGRLGWRCDVNYDPDGVYTGAVVVLFMPDRDFVKKIKQGEVVFDQSTDMKPVSVLMQTIDPDFSGPEKRLAYRVLAWKVCGSEDCVWMDRQGHPINRGDPKVIPNIIHLLKMEIRNQIKNFHLAFKIIIPHMYPESLVALYLGLPYTSNRNDECLCGFHQLRCNLIEIASGRNVTGEVGVLNEGVLSMLSDFVELAEPVDGEGEDIGHAPRSTSIEVAGKSETSVSLTGRPSGPGILTTFGMQIQLVRLSSQSYQHRLRESNRQMKLRRPNRDQMVLHFEVKDLLNSDTQNTARLLD</sequence>
<feature type="compositionally biased region" description="Polar residues" evidence="1">
    <location>
        <begin position="31"/>
        <end position="60"/>
    </location>
</feature>
<dbReference type="EMBL" id="AFQF01000779">
    <property type="protein sequence ID" value="EGU86871.1"/>
    <property type="molecule type" value="Genomic_DNA"/>
</dbReference>
<protein>
    <submittedName>
        <fullName evidence="2">Uncharacterized protein</fullName>
    </submittedName>
</protein>
<dbReference type="AlphaFoldDB" id="F9F856"/>
<name>F9F856_FUSOF</name>
<feature type="region of interest" description="Disordered" evidence="1">
    <location>
        <begin position="27"/>
        <end position="71"/>
    </location>
</feature>
<organism evidence="2">
    <name type="scientific">Fusarium oxysporum (strain Fo5176)</name>
    <name type="common">Fusarium vascular wilt</name>
    <dbReference type="NCBI Taxonomy" id="660025"/>
    <lineage>
        <taxon>Eukaryota</taxon>
        <taxon>Fungi</taxon>
        <taxon>Dikarya</taxon>
        <taxon>Ascomycota</taxon>
        <taxon>Pezizomycotina</taxon>
        <taxon>Sordariomycetes</taxon>
        <taxon>Hypocreomycetidae</taxon>
        <taxon>Hypocreales</taxon>
        <taxon>Nectriaceae</taxon>
        <taxon>Fusarium</taxon>
        <taxon>Fusarium oxysporum species complex</taxon>
    </lineage>
</organism>
<evidence type="ECO:0000313" key="2">
    <source>
        <dbReference type="EMBL" id="EGU86871.1"/>
    </source>
</evidence>
<reference evidence="2" key="1">
    <citation type="journal article" date="2012" name="Mol. Plant Microbe Interact.">
        <title>A highly conserved effector in Fusarium oxysporum is required for full virulence on Arabidopsis.</title>
        <authorList>
            <person name="Thatcher L.F."/>
            <person name="Gardiner D.M."/>
            <person name="Kazan K."/>
            <person name="Manners J."/>
        </authorList>
    </citation>
    <scope>NUCLEOTIDE SEQUENCE [LARGE SCALE GENOMIC DNA]</scope>
    <source>
        <strain evidence="2">Fo5176</strain>
    </source>
</reference>
<dbReference type="OrthoDB" id="5073284at2759"/>
<evidence type="ECO:0000256" key="1">
    <source>
        <dbReference type="SAM" id="MobiDB-lite"/>
    </source>
</evidence>
<dbReference type="PaxDb" id="5507-FOXG_14642P0"/>
<comment type="caution">
    <text evidence="2">The sequence shown here is derived from an EMBL/GenBank/DDBJ whole genome shotgun (WGS) entry which is preliminary data.</text>
</comment>
<proteinExistence type="predicted"/>